<keyword evidence="1" id="KW-0597">Phosphoprotein</keyword>
<evidence type="ECO:0000313" key="4">
    <source>
        <dbReference type="EMBL" id="OKO94786.1"/>
    </source>
</evidence>
<dbReference type="InterPro" id="IPR043128">
    <property type="entry name" value="Rev_trsase/Diguanyl_cyclase"/>
</dbReference>
<dbReference type="Proteomes" id="UP001223761">
    <property type="component" value="Chromosome"/>
</dbReference>
<feature type="modified residue" description="4-aspartylphosphate" evidence="1">
    <location>
        <position position="157"/>
    </location>
</feature>
<reference evidence="4 6" key="1">
    <citation type="submission" date="2016-11" db="EMBL/GenBank/DDBJ databases">
        <authorList>
            <person name="Kadnikov V."/>
            <person name="Nazina T."/>
        </authorList>
    </citation>
    <scope>NUCLEOTIDE SEQUENCE [LARGE SCALE GENOMIC DNA]</scope>
    <source>
        <strain evidence="4 6">1017</strain>
    </source>
</reference>
<sequence length="535" mass="62049">MDKYKEHFWRNIRAKLEQWERAETITYEEVYRFFHNIAGTAAVIGMEELGKKARRLMKRLEEESGNVWTSAALKEHVYELMHWYYDETYRDIPPHFSLSKAEVEEAPLMLMIDDDPLFLMFMKEQMEKAGWHIVTVAQPEKAIAQFYEVKPDCIVIDVHIRGTDGLTVLKELKAALGQQFVPTVIISADDREEVRLQSYALGADDFMVKPFSLSEFLIRVNRLLERKRQLEGLLLVDELTRLYNRKYLPEAYRQFENERERLGKPYCIALLDLDHFKKINDQYGHLVGDEVLREFAALLRNGTRPNDLAFRFGGEEFLLFLPKTPQQDAIEVIERLRDQFRSCSFSGGNTVFHCTFSCGIVEVNAGGAALDDWLEQADAAMYAAKNGGRDRTVAAEKLGGRQQRKTMKMAVVDDDVIVRTIVADLLEHIARDRKERCEVRAFADGLSFVESSWHEDRSPCLVILDGVMPKMDGLEVLRRLRSRRDASRYRVIMLTMRQSEEDIARALQLGADDYITKPFKRLELEARVSRLLKRM</sequence>
<dbReference type="GO" id="GO:0052621">
    <property type="term" value="F:diguanylate cyclase activity"/>
    <property type="evidence" value="ECO:0007669"/>
    <property type="project" value="UniProtKB-EC"/>
</dbReference>
<dbReference type="CDD" id="cd17574">
    <property type="entry name" value="REC_OmpR"/>
    <property type="match status" value="1"/>
</dbReference>
<dbReference type="PANTHER" id="PTHR45138">
    <property type="entry name" value="REGULATORY COMPONENTS OF SENSORY TRANSDUCTION SYSTEM"/>
    <property type="match status" value="1"/>
</dbReference>
<dbReference type="EC" id="2.7.7.65" evidence="5"/>
<dbReference type="SMART" id="SM00448">
    <property type="entry name" value="REC"/>
    <property type="match status" value="2"/>
</dbReference>
<dbReference type="CDD" id="cd00156">
    <property type="entry name" value="REC"/>
    <property type="match status" value="1"/>
</dbReference>
<dbReference type="InterPro" id="IPR050469">
    <property type="entry name" value="Diguanylate_Cyclase"/>
</dbReference>
<dbReference type="SUPFAM" id="SSF47226">
    <property type="entry name" value="Histidine-containing phosphotransfer domain, HPT domain"/>
    <property type="match status" value="1"/>
</dbReference>
<dbReference type="EMBL" id="MQMG01000013">
    <property type="protein sequence ID" value="OKO94786.1"/>
    <property type="molecule type" value="Genomic_DNA"/>
</dbReference>
<gene>
    <name evidence="4" type="ORF">BRO54_1341</name>
    <name evidence="5" type="ORF">RA955_10285</name>
</gene>
<dbReference type="InterPro" id="IPR001789">
    <property type="entry name" value="Sig_transdc_resp-reg_receiver"/>
</dbReference>
<dbReference type="CDD" id="cd01949">
    <property type="entry name" value="GGDEF"/>
    <property type="match status" value="1"/>
</dbReference>
<evidence type="ECO:0000259" key="3">
    <source>
        <dbReference type="PROSITE" id="PS50887"/>
    </source>
</evidence>
<dbReference type="InterPro" id="IPR011006">
    <property type="entry name" value="CheY-like_superfamily"/>
</dbReference>
<dbReference type="GO" id="GO:0000160">
    <property type="term" value="P:phosphorelay signal transduction system"/>
    <property type="evidence" value="ECO:0007669"/>
    <property type="project" value="InterPro"/>
</dbReference>
<dbReference type="InterPro" id="IPR000160">
    <property type="entry name" value="GGDEF_dom"/>
</dbReference>
<evidence type="ECO:0000313" key="6">
    <source>
        <dbReference type="Proteomes" id="UP000186030"/>
    </source>
</evidence>
<dbReference type="NCBIfam" id="TIGR00254">
    <property type="entry name" value="GGDEF"/>
    <property type="match status" value="1"/>
</dbReference>
<evidence type="ECO:0000313" key="5">
    <source>
        <dbReference type="EMBL" id="WMJ15219.1"/>
    </source>
</evidence>
<dbReference type="SUPFAM" id="SSF52172">
    <property type="entry name" value="CheY-like"/>
    <property type="match status" value="2"/>
</dbReference>
<dbReference type="FunFam" id="3.30.70.270:FF:000001">
    <property type="entry name" value="Diguanylate cyclase domain protein"/>
    <property type="match status" value="1"/>
</dbReference>
<protein>
    <submittedName>
        <fullName evidence="5">Diguanylate cyclase</fullName>
        <ecNumber evidence="5">2.7.7.65</ecNumber>
    </submittedName>
</protein>
<dbReference type="Proteomes" id="UP000186030">
    <property type="component" value="Unassembled WGS sequence"/>
</dbReference>
<dbReference type="RefSeq" id="WP_074043438.1">
    <property type="nucleotide sequence ID" value="NZ_CP133076.1"/>
</dbReference>
<dbReference type="Gene3D" id="3.30.70.270">
    <property type="match status" value="1"/>
</dbReference>
<feature type="domain" description="Response regulatory" evidence="2">
    <location>
        <begin position="408"/>
        <end position="532"/>
    </location>
</feature>
<name>A0A1Q5T3I0_9BACL</name>
<organism evidence="4 6">
    <name type="scientific">Geobacillus proteiniphilus</name>
    <dbReference type="NCBI Taxonomy" id="860353"/>
    <lineage>
        <taxon>Bacteria</taxon>
        <taxon>Bacillati</taxon>
        <taxon>Bacillota</taxon>
        <taxon>Bacilli</taxon>
        <taxon>Bacillales</taxon>
        <taxon>Anoxybacillaceae</taxon>
        <taxon>Geobacillus</taxon>
    </lineage>
</organism>
<reference evidence="4" key="3">
    <citation type="journal article" date="2019" name="Int. J. Syst. Evol. Microbiol.">
        <title>Geobacillus proteiniphilus sp. nov., a thermophilic bacterium isolated from a high-temperature heavy oil reservoir in China.</title>
        <authorList>
            <person name="Semenova E.M."/>
            <person name="Sokolova D.S."/>
            <person name="Grouzdev D.S."/>
            <person name="Poltaraus A.B."/>
            <person name="Vinokurova N.G."/>
            <person name="Tourova T.P."/>
            <person name="Nazina T.N."/>
        </authorList>
    </citation>
    <scope>NUCLEOTIDE SEQUENCE</scope>
    <source>
        <strain evidence="4">1017</strain>
    </source>
</reference>
<dbReference type="PROSITE" id="PS50887">
    <property type="entry name" value="GGDEF"/>
    <property type="match status" value="1"/>
</dbReference>
<dbReference type="SMART" id="SM00267">
    <property type="entry name" value="GGDEF"/>
    <property type="match status" value="1"/>
</dbReference>
<dbReference type="PANTHER" id="PTHR45138:SF9">
    <property type="entry name" value="DIGUANYLATE CYCLASE DGCM-RELATED"/>
    <property type="match status" value="1"/>
</dbReference>
<dbReference type="InterPro" id="IPR029787">
    <property type="entry name" value="Nucleotide_cyclase"/>
</dbReference>
<feature type="domain" description="GGDEF" evidence="3">
    <location>
        <begin position="264"/>
        <end position="397"/>
    </location>
</feature>
<evidence type="ECO:0000256" key="1">
    <source>
        <dbReference type="PROSITE-ProRule" id="PRU00169"/>
    </source>
</evidence>
<dbReference type="SUPFAM" id="SSF55073">
    <property type="entry name" value="Nucleotide cyclase"/>
    <property type="match status" value="1"/>
</dbReference>
<dbReference type="PROSITE" id="PS50110">
    <property type="entry name" value="RESPONSE_REGULATORY"/>
    <property type="match status" value="2"/>
</dbReference>
<reference evidence="5 7" key="4">
    <citation type="submission" date="2023-08" db="EMBL/GenBank/DDBJ databases">
        <title>Genome sequencing of the thermostable Gram positive bacteria Geobacillus proteiniphilus strain T-6.</title>
        <authorList>
            <person name="Shulami S."/>
            <person name="Shoham Y."/>
        </authorList>
    </citation>
    <scope>NUCLEOTIDE SEQUENCE [LARGE SCALE GENOMIC DNA]</scope>
    <source>
        <strain evidence="5 7">T-6</strain>
    </source>
</reference>
<dbReference type="AlphaFoldDB" id="A0A1Q5T3I0"/>
<feature type="domain" description="Response regulatory" evidence="2">
    <location>
        <begin position="108"/>
        <end position="224"/>
    </location>
</feature>
<dbReference type="InterPro" id="IPR036641">
    <property type="entry name" value="HPT_dom_sf"/>
</dbReference>
<reference evidence="6" key="2">
    <citation type="submission" date="2017-01" db="EMBL/GenBank/DDBJ databases">
        <title>Genome sequencing and annotation of Geobacillus sp. 1017, a Hydrocarbon-Oxidizing Thermophilic Bacterium Isolated from a Heavy Oil Reservoir (China).</title>
        <authorList>
            <person name="Kadnikov V.V."/>
            <person name="Mardanov A.V."/>
            <person name="Poltaraus A.B."/>
            <person name="Sokolova D.S."/>
            <person name="Semenova E.M."/>
            <person name="Ravin N.V."/>
            <person name="Tourova T.P."/>
            <person name="Nazina T.N."/>
        </authorList>
    </citation>
    <scope>NUCLEOTIDE SEQUENCE [LARGE SCALE GENOMIC DNA]</scope>
    <source>
        <strain evidence="6">1017</strain>
    </source>
</reference>
<evidence type="ECO:0000259" key="2">
    <source>
        <dbReference type="PROSITE" id="PS50110"/>
    </source>
</evidence>
<dbReference type="EMBL" id="CP133076">
    <property type="protein sequence ID" value="WMJ15219.1"/>
    <property type="molecule type" value="Genomic_DNA"/>
</dbReference>
<keyword evidence="7" id="KW-1185">Reference proteome</keyword>
<keyword evidence="5" id="KW-0548">Nucleotidyltransferase</keyword>
<keyword evidence="5" id="KW-0808">Transferase</keyword>
<proteinExistence type="predicted"/>
<dbReference type="Pfam" id="PF00072">
    <property type="entry name" value="Response_reg"/>
    <property type="match status" value="2"/>
</dbReference>
<accession>A0A1Q5T3I0</accession>
<feature type="modified residue" description="4-aspartylphosphate" evidence="1">
    <location>
        <position position="465"/>
    </location>
</feature>
<dbReference type="Gene3D" id="3.40.50.2300">
    <property type="match status" value="2"/>
</dbReference>
<dbReference type="Pfam" id="PF00990">
    <property type="entry name" value="GGDEF"/>
    <property type="match status" value="1"/>
</dbReference>
<evidence type="ECO:0000313" key="7">
    <source>
        <dbReference type="Proteomes" id="UP001223761"/>
    </source>
</evidence>